<accession>A0A2N5N6Y5</accession>
<gene>
    <name evidence="1" type="ORF">B8V81_4547</name>
</gene>
<evidence type="ECO:0000313" key="2">
    <source>
        <dbReference type="Proteomes" id="UP000234789"/>
    </source>
</evidence>
<organism evidence="1 2">
    <name type="scientific">Paenibacillus pasadenensis</name>
    <dbReference type="NCBI Taxonomy" id="217090"/>
    <lineage>
        <taxon>Bacteria</taxon>
        <taxon>Bacillati</taxon>
        <taxon>Bacillota</taxon>
        <taxon>Bacilli</taxon>
        <taxon>Bacillales</taxon>
        <taxon>Paenibacillaceae</taxon>
        <taxon>Paenibacillus</taxon>
    </lineage>
</organism>
<name>A0A2N5N6Y5_9BACL</name>
<dbReference type="AlphaFoldDB" id="A0A2N5N6Y5"/>
<dbReference type="EMBL" id="NFEZ01000004">
    <property type="protein sequence ID" value="PLT46116.1"/>
    <property type="molecule type" value="Genomic_DNA"/>
</dbReference>
<keyword evidence="2" id="KW-1185">Reference proteome</keyword>
<proteinExistence type="predicted"/>
<sequence length="85" mass="8945">MLGYLAVGASASFGDSIVAANRINLTSLPIQNPLGLSILQGVRYYATGSETQPGLVLPGTDGFRYVLYIDTQGTTPTLAIQRLSV</sequence>
<comment type="caution">
    <text evidence="1">The sequence shown here is derived from an EMBL/GenBank/DDBJ whole genome shotgun (WGS) entry which is preliminary data.</text>
</comment>
<dbReference type="RefSeq" id="WP_101809211.1">
    <property type="nucleotide sequence ID" value="NZ_NFEZ01000004.1"/>
</dbReference>
<evidence type="ECO:0000313" key="1">
    <source>
        <dbReference type="EMBL" id="PLT46116.1"/>
    </source>
</evidence>
<reference evidence="1 2" key="1">
    <citation type="submission" date="2017-05" db="EMBL/GenBank/DDBJ databases">
        <title>Functional genome analysis of Paenibacillus pasadenensis strain R16: insights on endophytic life style and antifungal activity.</title>
        <authorList>
            <person name="Passera A."/>
            <person name="Marcolungo L."/>
            <person name="Casati P."/>
            <person name="Brasca M."/>
            <person name="Quaglino F."/>
            <person name="Delledonne M."/>
        </authorList>
    </citation>
    <scope>NUCLEOTIDE SEQUENCE [LARGE SCALE GENOMIC DNA]</scope>
    <source>
        <strain evidence="1 2">R16</strain>
    </source>
</reference>
<protein>
    <submittedName>
        <fullName evidence="1">Uncharacterized protein</fullName>
    </submittedName>
</protein>
<dbReference type="Proteomes" id="UP000234789">
    <property type="component" value="Unassembled WGS sequence"/>
</dbReference>